<dbReference type="InterPro" id="IPR009057">
    <property type="entry name" value="Homeodomain-like_sf"/>
</dbReference>
<sequence length="436" mass="48999">MIASFEHMASEKDIETTFVSPETPVMLWFDIAQIQKVFYNLLSNAYKFTPEGGKVTISIIEISNEVIISVVDNGKGISDDHLRKLFTYYYQADSEKPGYGIGLALSKSIVEEHRGYLTAESRLATDSSPGGTKLTVRLLRENSHFSQDQIAANGGDTFDKMMAETVVTPEASTVSQTKRAKTILIIEDNDQLRVFIRELFEGEYMTLEAENGLKGIEMAYEYVPDLILSDVMMPELDGLEVCRQLKNNIVTSHIPVVLLTARTQNYQIIEGLSTGADDYLIKPFDPRILELKVGNLIRLRDQEKQRYRQSVLTNNYAAESIAKNVNDVFIAKLRDQVLENLSDPGFGVNELAMQMGMSVSVLYRKMKSLTGMTVNDFVKSIRFNEALKLLESGVYQANEVAMMTGFEDSKYFSKEFRKVFGKTPNEIKKPATSPGL</sequence>
<dbReference type="Pfam" id="PF02518">
    <property type="entry name" value="HATPase_c"/>
    <property type="match status" value="1"/>
</dbReference>
<evidence type="ECO:0000313" key="11">
    <source>
        <dbReference type="Proteomes" id="UP000199532"/>
    </source>
</evidence>
<dbReference type="Pfam" id="PF00072">
    <property type="entry name" value="Response_reg"/>
    <property type="match status" value="1"/>
</dbReference>
<evidence type="ECO:0000256" key="1">
    <source>
        <dbReference type="ARBA" id="ARBA00000085"/>
    </source>
</evidence>
<evidence type="ECO:0000256" key="5">
    <source>
        <dbReference type="ARBA" id="ARBA00023163"/>
    </source>
</evidence>
<dbReference type="Pfam" id="PF12833">
    <property type="entry name" value="HTH_18"/>
    <property type="match status" value="1"/>
</dbReference>
<dbReference type="Gene3D" id="3.30.565.10">
    <property type="entry name" value="Histidine kinase-like ATPase, C-terminal domain"/>
    <property type="match status" value="1"/>
</dbReference>
<feature type="domain" description="HTH araC/xylS-type" evidence="7">
    <location>
        <begin position="331"/>
        <end position="430"/>
    </location>
</feature>
<dbReference type="RefSeq" id="WP_229209555.1">
    <property type="nucleotide sequence ID" value="NZ_FNXY01000003.1"/>
</dbReference>
<dbReference type="PROSITE" id="PS50109">
    <property type="entry name" value="HIS_KIN"/>
    <property type="match status" value="1"/>
</dbReference>
<gene>
    <name evidence="10" type="ORF">SAMN04487995_1992</name>
</gene>
<evidence type="ECO:0000256" key="2">
    <source>
        <dbReference type="ARBA" id="ARBA00012438"/>
    </source>
</evidence>
<organism evidence="10 11">
    <name type="scientific">Dyadobacter koreensis</name>
    <dbReference type="NCBI Taxonomy" id="408657"/>
    <lineage>
        <taxon>Bacteria</taxon>
        <taxon>Pseudomonadati</taxon>
        <taxon>Bacteroidota</taxon>
        <taxon>Cytophagia</taxon>
        <taxon>Cytophagales</taxon>
        <taxon>Spirosomataceae</taxon>
        <taxon>Dyadobacter</taxon>
    </lineage>
</organism>
<keyword evidence="4" id="KW-0805">Transcription regulation</keyword>
<dbReference type="InterPro" id="IPR005467">
    <property type="entry name" value="His_kinase_dom"/>
</dbReference>
<dbReference type="EMBL" id="FNXY01000003">
    <property type="protein sequence ID" value="SEI74557.1"/>
    <property type="molecule type" value="Genomic_DNA"/>
</dbReference>
<feature type="domain" description="Histidine kinase" evidence="8">
    <location>
        <begin position="1"/>
        <end position="142"/>
    </location>
</feature>
<dbReference type="GO" id="GO:0043565">
    <property type="term" value="F:sequence-specific DNA binding"/>
    <property type="evidence" value="ECO:0007669"/>
    <property type="project" value="InterPro"/>
</dbReference>
<dbReference type="InterPro" id="IPR004358">
    <property type="entry name" value="Sig_transdc_His_kin-like_C"/>
</dbReference>
<name>A0A1H6TBS8_9BACT</name>
<dbReference type="AlphaFoldDB" id="A0A1H6TBS8"/>
<proteinExistence type="predicted"/>
<reference evidence="10 11" key="1">
    <citation type="submission" date="2016-10" db="EMBL/GenBank/DDBJ databases">
        <authorList>
            <person name="de Groot N.N."/>
        </authorList>
    </citation>
    <scope>NUCLEOTIDE SEQUENCE [LARGE SCALE GENOMIC DNA]</scope>
    <source>
        <strain evidence="10 11">DSM 19938</strain>
    </source>
</reference>
<dbReference type="Proteomes" id="UP000199532">
    <property type="component" value="Unassembled WGS sequence"/>
</dbReference>
<evidence type="ECO:0000256" key="4">
    <source>
        <dbReference type="ARBA" id="ARBA00023015"/>
    </source>
</evidence>
<dbReference type="EC" id="2.7.13.3" evidence="2"/>
<keyword evidence="3 6" id="KW-0597">Phosphoprotein</keyword>
<dbReference type="GO" id="GO:0000155">
    <property type="term" value="F:phosphorelay sensor kinase activity"/>
    <property type="evidence" value="ECO:0007669"/>
    <property type="project" value="TreeGrafter"/>
</dbReference>
<evidence type="ECO:0000313" key="10">
    <source>
        <dbReference type="EMBL" id="SEI74557.1"/>
    </source>
</evidence>
<dbReference type="InterPro" id="IPR011006">
    <property type="entry name" value="CheY-like_superfamily"/>
</dbReference>
<dbReference type="Gene3D" id="1.10.10.60">
    <property type="entry name" value="Homeodomain-like"/>
    <property type="match status" value="1"/>
</dbReference>
<dbReference type="PANTHER" id="PTHR43547">
    <property type="entry name" value="TWO-COMPONENT HISTIDINE KINASE"/>
    <property type="match status" value="1"/>
</dbReference>
<dbReference type="InterPro" id="IPR036890">
    <property type="entry name" value="HATPase_C_sf"/>
</dbReference>
<dbReference type="InterPro" id="IPR003594">
    <property type="entry name" value="HATPase_dom"/>
</dbReference>
<dbReference type="GO" id="GO:0003700">
    <property type="term" value="F:DNA-binding transcription factor activity"/>
    <property type="evidence" value="ECO:0007669"/>
    <property type="project" value="InterPro"/>
</dbReference>
<feature type="modified residue" description="4-aspartylphosphate" evidence="6">
    <location>
        <position position="230"/>
    </location>
</feature>
<dbReference type="Gene3D" id="3.40.50.2300">
    <property type="match status" value="1"/>
</dbReference>
<dbReference type="STRING" id="408657.SAMN04487995_1992"/>
<dbReference type="PRINTS" id="PR00344">
    <property type="entry name" value="BCTRLSENSOR"/>
</dbReference>
<accession>A0A1H6TBS8</accession>
<keyword evidence="5" id="KW-0804">Transcription</keyword>
<feature type="domain" description="Response regulatory" evidence="9">
    <location>
        <begin position="182"/>
        <end position="297"/>
    </location>
</feature>
<dbReference type="SMART" id="SM00448">
    <property type="entry name" value="REC"/>
    <property type="match status" value="1"/>
</dbReference>
<dbReference type="PANTHER" id="PTHR43547:SF2">
    <property type="entry name" value="HYBRID SIGNAL TRANSDUCTION HISTIDINE KINASE C"/>
    <property type="match status" value="1"/>
</dbReference>
<dbReference type="InterPro" id="IPR001789">
    <property type="entry name" value="Sig_transdc_resp-reg_receiver"/>
</dbReference>
<dbReference type="CDD" id="cd17574">
    <property type="entry name" value="REC_OmpR"/>
    <property type="match status" value="1"/>
</dbReference>
<dbReference type="PROSITE" id="PS50110">
    <property type="entry name" value="RESPONSE_REGULATORY"/>
    <property type="match status" value="1"/>
</dbReference>
<evidence type="ECO:0000259" key="8">
    <source>
        <dbReference type="PROSITE" id="PS50109"/>
    </source>
</evidence>
<dbReference type="SMART" id="SM00342">
    <property type="entry name" value="HTH_ARAC"/>
    <property type="match status" value="1"/>
</dbReference>
<dbReference type="PROSITE" id="PS01124">
    <property type="entry name" value="HTH_ARAC_FAMILY_2"/>
    <property type="match status" value="1"/>
</dbReference>
<keyword evidence="11" id="KW-1185">Reference proteome</keyword>
<dbReference type="SMART" id="SM00387">
    <property type="entry name" value="HATPase_c"/>
    <property type="match status" value="1"/>
</dbReference>
<evidence type="ECO:0000256" key="6">
    <source>
        <dbReference type="PROSITE-ProRule" id="PRU00169"/>
    </source>
</evidence>
<protein>
    <recommendedName>
        <fullName evidence="2">histidine kinase</fullName>
        <ecNumber evidence="2">2.7.13.3</ecNumber>
    </recommendedName>
</protein>
<evidence type="ECO:0000259" key="7">
    <source>
        <dbReference type="PROSITE" id="PS01124"/>
    </source>
</evidence>
<dbReference type="InterPro" id="IPR018060">
    <property type="entry name" value="HTH_AraC"/>
</dbReference>
<dbReference type="SUPFAM" id="SSF52172">
    <property type="entry name" value="CheY-like"/>
    <property type="match status" value="1"/>
</dbReference>
<dbReference type="SUPFAM" id="SSF55874">
    <property type="entry name" value="ATPase domain of HSP90 chaperone/DNA topoisomerase II/histidine kinase"/>
    <property type="match status" value="1"/>
</dbReference>
<dbReference type="SUPFAM" id="SSF46689">
    <property type="entry name" value="Homeodomain-like"/>
    <property type="match status" value="1"/>
</dbReference>
<evidence type="ECO:0000256" key="3">
    <source>
        <dbReference type="ARBA" id="ARBA00022553"/>
    </source>
</evidence>
<evidence type="ECO:0000259" key="9">
    <source>
        <dbReference type="PROSITE" id="PS50110"/>
    </source>
</evidence>
<comment type="catalytic activity">
    <reaction evidence="1">
        <text>ATP + protein L-histidine = ADP + protein N-phospho-L-histidine.</text>
        <dbReference type="EC" id="2.7.13.3"/>
    </reaction>
</comment>